<dbReference type="SUPFAM" id="SSF51735">
    <property type="entry name" value="NAD(P)-binding Rossmann-fold domains"/>
    <property type="match status" value="1"/>
</dbReference>
<evidence type="ECO:0000313" key="2">
    <source>
        <dbReference type="EMBL" id="GAB17513.1"/>
    </source>
</evidence>
<dbReference type="AlphaFoldDB" id="H0QXG2"/>
<protein>
    <recommendedName>
        <fullName evidence="1">Saccharopine dehydrogenase NADP binding domain-containing protein</fullName>
    </recommendedName>
</protein>
<dbReference type="GO" id="GO:0005886">
    <property type="term" value="C:plasma membrane"/>
    <property type="evidence" value="ECO:0007669"/>
    <property type="project" value="TreeGrafter"/>
</dbReference>
<dbReference type="InterPro" id="IPR005097">
    <property type="entry name" value="Sacchrp_dh_NADP-bd"/>
</dbReference>
<feature type="domain" description="Saccharopine dehydrogenase NADP binding" evidence="1">
    <location>
        <begin position="19"/>
        <end position="145"/>
    </location>
</feature>
<evidence type="ECO:0000259" key="1">
    <source>
        <dbReference type="Pfam" id="PF03435"/>
    </source>
</evidence>
<dbReference type="RefSeq" id="WP_007316851.1">
    <property type="nucleotide sequence ID" value="NZ_BAEH01000035.1"/>
</dbReference>
<accession>H0QXG2</accession>
<dbReference type="GO" id="GO:0009247">
    <property type="term" value="P:glycolipid biosynthetic process"/>
    <property type="evidence" value="ECO:0007669"/>
    <property type="project" value="TreeGrafter"/>
</dbReference>
<dbReference type="Proteomes" id="UP000035034">
    <property type="component" value="Unassembled WGS sequence"/>
</dbReference>
<reference evidence="2 3" key="1">
    <citation type="submission" date="2011-12" db="EMBL/GenBank/DDBJ databases">
        <title>Whole genome shotgun sequence of Gordonia effusa NBRC 100432.</title>
        <authorList>
            <person name="Yoshida I."/>
            <person name="Takarada H."/>
            <person name="Hosoyama A."/>
            <person name="Tsuchikane K."/>
            <person name="Katsumata H."/>
            <person name="Yamazaki S."/>
            <person name="Fujita N."/>
        </authorList>
    </citation>
    <scope>NUCLEOTIDE SEQUENCE [LARGE SCALE GENOMIC DNA]</scope>
    <source>
        <strain evidence="2 3">NBRC 100432</strain>
    </source>
</reference>
<keyword evidence="3" id="KW-1185">Reference proteome</keyword>
<dbReference type="EMBL" id="BAEH01000035">
    <property type="protein sequence ID" value="GAB17513.1"/>
    <property type="molecule type" value="Genomic_DNA"/>
</dbReference>
<sequence>MATKSRKSPTARSRHYDLILLGATGFVGQLTASALAEAAPAGFRIALAGRNQVKLDVVAQRCAERGANVDTMIVDVERPSTVDAMAASAKVVVTTVGPYTHYGMEVVRACAQAGTDYADLTGEPLFVRESILNFAETARRTGARIVHSSGFDSVPSDLLVHLLHAQARRDDAGELTETTMVVRRVRGGFSGGTAASGLAHGRAMAADRVALRNALDPYTHSDRRTEEPALGRQNDGRLVALRHVDEGLRGWAGGFFMGPHNSRVVRRSNTLTDWSYGRRFKYCEVMTVPVGPFSLIPALIMAGGLSMMPLATLVKFVPEWFTDALLPKSGSGPSVKSRAKGHFTFETYTRTTRGVRYRATFAMAGDPGYAATAVIFSQAGLALALDTDRLSPFGGVLTPAVAMGDALIPRLRAVGARVEVECLSESPPVRADNADQREGAG</sequence>
<dbReference type="PANTHER" id="PTHR12286:SF5">
    <property type="entry name" value="SACCHAROPINE DEHYDROGENASE-LIKE OXIDOREDUCTASE"/>
    <property type="match status" value="1"/>
</dbReference>
<dbReference type="InterPro" id="IPR051276">
    <property type="entry name" value="Saccharopine_DH-like_oxidrdct"/>
</dbReference>
<comment type="caution">
    <text evidence="2">The sequence shown here is derived from an EMBL/GenBank/DDBJ whole genome shotgun (WGS) entry which is preliminary data.</text>
</comment>
<name>H0QXG2_9ACTN</name>
<dbReference type="Gene3D" id="3.40.50.720">
    <property type="entry name" value="NAD(P)-binding Rossmann-like Domain"/>
    <property type="match status" value="1"/>
</dbReference>
<dbReference type="Pfam" id="PF03435">
    <property type="entry name" value="Sacchrp_dh_NADP"/>
    <property type="match status" value="1"/>
</dbReference>
<dbReference type="PANTHER" id="PTHR12286">
    <property type="entry name" value="SACCHAROPINE DEHYDROGENASE-LIKE OXIDOREDUCTASE"/>
    <property type="match status" value="1"/>
</dbReference>
<dbReference type="InterPro" id="IPR036291">
    <property type="entry name" value="NAD(P)-bd_dom_sf"/>
</dbReference>
<gene>
    <name evidence="2" type="ORF">GOEFS_035_00450</name>
</gene>
<dbReference type="eggNOG" id="COG3268">
    <property type="taxonomic scope" value="Bacteria"/>
</dbReference>
<dbReference type="STRING" id="1077974.GOEFS_035_00450"/>
<evidence type="ECO:0000313" key="3">
    <source>
        <dbReference type="Proteomes" id="UP000035034"/>
    </source>
</evidence>
<organism evidence="2 3">
    <name type="scientific">Gordonia effusa NBRC 100432</name>
    <dbReference type="NCBI Taxonomy" id="1077974"/>
    <lineage>
        <taxon>Bacteria</taxon>
        <taxon>Bacillati</taxon>
        <taxon>Actinomycetota</taxon>
        <taxon>Actinomycetes</taxon>
        <taxon>Mycobacteriales</taxon>
        <taxon>Gordoniaceae</taxon>
        <taxon>Gordonia</taxon>
    </lineage>
</organism>
<proteinExistence type="predicted"/>